<protein>
    <submittedName>
        <fullName evidence="1">Uncharacterized protein</fullName>
    </submittedName>
</protein>
<reference evidence="1" key="1">
    <citation type="submission" date="2018-06" db="EMBL/GenBank/DDBJ databases">
        <authorList>
            <person name="Zhirakovskaya E."/>
        </authorList>
    </citation>
    <scope>NUCLEOTIDE SEQUENCE</scope>
</reference>
<gene>
    <name evidence="1" type="ORF">MNBD_PLANCTO03-2262</name>
</gene>
<organism evidence="1">
    <name type="scientific">hydrothermal vent metagenome</name>
    <dbReference type="NCBI Taxonomy" id="652676"/>
    <lineage>
        <taxon>unclassified sequences</taxon>
        <taxon>metagenomes</taxon>
        <taxon>ecological metagenomes</taxon>
    </lineage>
</organism>
<name>A0A3B1DUD1_9ZZZZ</name>
<evidence type="ECO:0000313" key="1">
    <source>
        <dbReference type="EMBL" id="VAX40473.1"/>
    </source>
</evidence>
<sequence>MEKRQVHIEPEVVSWEMAAVLRAMTPAERIESLRAMWRFSQTLIRAGVRMQHPDWDESRVTHEVARRVAHGSA</sequence>
<dbReference type="Pfam" id="PF18993">
    <property type="entry name" value="Rv0078B"/>
    <property type="match status" value="1"/>
</dbReference>
<dbReference type="AlphaFoldDB" id="A0A3B1DUD1"/>
<dbReference type="EMBL" id="UOGK01000397">
    <property type="protein sequence ID" value="VAX40473.1"/>
    <property type="molecule type" value="Genomic_DNA"/>
</dbReference>
<dbReference type="InterPro" id="IPR044054">
    <property type="entry name" value="Rv0078B"/>
</dbReference>
<accession>A0A3B1DUD1</accession>
<proteinExistence type="predicted"/>